<sequence>MSWDYWDLKIYGLIVFVIIFALMVAAVWLGTILLQEAESIKAASKNVQSAFAFVELEVNKKLSNNNAIHFFDLMRIVEMAAKRMPFVKVSVEKAFERNQVSIIIESDGIKARYTFLATIVEYPNKAAITKSAATGS</sequence>
<organism evidence="2">
    <name type="scientific">Pantoea phage Survivor</name>
    <dbReference type="NCBI Taxonomy" id="3232176"/>
    <lineage>
        <taxon>Viruses</taxon>
        <taxon>Duplodnaviria</taxon>
        <taxon>Heunggongvirae</taxon>
        <taxon>Uroviricota</taxon>
        <taxon>Caudoviricetes</taxon>
    </lineage>
</organism>
<proteinExistence type="predicted"/>
<keyword evidence="1" id="KW-0812">Transmembrane</keyword>
<name>A0AAU8KXZ0_9CAUD</name>
<dbReference type="EMBL" id="PP885733">
    <property type="protein sequence ID" value="XCN28134.1"/>
    <property type="molecule type" value="Genomic_DNA"/>
</dbReference>
<reference evidence="2" key="1">
    <citation type="submission" date="2024-06" db="EMBL/GenBank/DDBJ databases">
        <authorList>
            <person name="Gannavaram S."/>
            <person name="Nemani S."/>
            <person name="Datta M."/>
            <person name="Picchiottino A."/>
            <person name="Mereddy A."/>
            <person name="Gannavaram N."/>
            <person name="Honeycutt C."/>
            <person name="Tran D."/>
            <person name="Choi K."/>
            <person name="Srinivasan K."/>
            <person name="Johnson A."/>
        </authorList>
    </citation>
    <scope>NUCLEOTIDE SEQUENCE</scope>
</reference>
<protein>
    <recommendedName>
        <fullName evidence="3">I-spanin</fullName>
    </recommendedName>
</protein>
<keyword evidence="1" id="KW-1133">Transmembrane helix</keyword>
<evidence type="ECO:0008006" key="3">
    <source>
        <dbReference type="Google" id="ProtNLM"/>
    </source>
</evidence>
<evidence type="ECO:0000313" key="2">
    <source>
        <dbReference type="EMBL" id="XCN28134.1"/>
    </source>
</evidence>
<accession>A0AAU8KXZ0</accession>
<keyword evidence="1" id="KW-0472">Membrane</keyword>
<feature type="transmembrane region" description="Helical" evidence="1">
    <location>
        <begin position="12"/>
        <end position="34"/>
    </location>
</feature>
<evidence type="ECO:0000256" key="1">
    <source>
        <dbReference type="SAM" id="Phobius"/>
    </source>
</evidence>